<dbReference type="OrthoDB" id="9810759at2"/>
<feature type="transmembrane region" description="Helical" evidence="11">
    <location>
        <begin position="69"/>
        <end position="87"/>
    </location>
</feature>
<accession>A0A318SDE3</accession>
<comment type="caution">
    <text evidence="13">The sequence shown here is derived from an EMBL/GenBank/DDBJ whole genome shotgun (WGS) entry which is preliminary data.</text>
</comment>
<keyword evidence="4 11" id="KW-0812">Transmembrane</keyword>
<dbReference type="InterPro" id="IPR005821">
    <property type="entry name" value="Ion_trans_dom"/>
</dbReference>
<evidence type="ECO:0000313" key="13">
    <source>
        <dbReference type="EMBL" id="PYE56663.1"/>
    </source>
</evidence>
<keyword evidence="8" id="KW-0406">Ion transport</keyword>
<keyword evidence="7 11" id="KW-1133">Transmembrane helix</keyword>
<keyword evidence="2" id="KW-0813">Transport</keyword>
<keyword evidence="14" id="KW-1185">Reference proteome</keyword>
<dbReference type="PANTHER" id="PTHR11537">
    <property type="entry name" value="VOLTAGE-GATED POTASSIUM CHANNEL"/>
    <property type="match status" value="1"/>
</dbReference>
<evidence type="ECO:0000256" key="2">
    <source>
        <dbReference type="ARBA" id="ARBA00022448"/>
    </source>
</evidence>
<organism evidence="13 14">
    <name type="scientific">Deinococcus yavapaiensis KR-236</name>
    <dbReference type="NCBI Taxonomy" id="694435"/>
    <lineage>
        <taxon>Bacteria</taxon>
        <taxon>Thermotogati</taxon>
        <taxon>Deinococcota</taxon>
        <taxon>Deinococci</taxon>
        <taxon>Deinococcales</taxon>
        <taxon>Deinococcaceae</taxon>
        <taxon>Deinococcus</taxon>
    </lineage>
</organism>
<dbReference type="SUPFAM" id="SSF81324">
    <property type="entry name" value="Voltage-gated potassium channels"/>
    <property type="match status" value="1"/>
</dbReference>
<keyword evidence="9 11" id="KW-0472">Membrane</keyword>
<dbReference type="GO" id="GO:0005249">
    <property type="term" value="F:voltage-gated potassium channel activity"/>
    <property type="evidence" value="ECO:0007669"/>
    <property type="project" value="InterPro"/>
</dbReference>
<dbReference type="GO" id="GO:0008076">
    <property type="term" value="C:voltage-gated potassium channel complex"/>
    <property type="evidence" value="ECO:0007669"/>
    <property type="project" value="InterPro"/>
</dbReference>
<gene>
    <name evidence="13" type="ORF">DES52_101468</name>
</gene>
<dbReference type="Gene3D" id="1.10.287.70">
    <property type="match status" value="1"/>
</dbReference>
<protein>
    <submittedName>
        <fullName evidence="13">Voltage-gated potassium channel</fullName>
    </submittedName>
</protein>
<evidence type="ECO:0000259" key="12">
    <source>
        <dbReference type="Pfam" id="PF00520"/>
    </source>
</evidence>
<keyword evidence="6" id="KW-0630">Potassium</keyword>
<sequence>MAASPDREYVDRRAPWRVSLGNVIFNNDTRAGQLFDLALTLLIFASVFAVMLESVSGLRRSYGVMLRDLEWLFTIVFTVEYTLRLVTARRALHYSRSFFGVVDLLSILPGFIALLFPGTQAFTVVRALRLLRVFRILRLGRYLQEASVITEALRASSAKITVFLATVLTLVLIIGALMYVVEGPENGYTSIPTSMYWAIVTITTVGYGDIAPSTPLGKFLASLTMILGYGILAVPTGIVTVSLARAGRPTRFVTCERCGEERHDTDARYCKTCGERLPAAPQA</sequence>
<dbReference type="RefSeq" id="WP_110885124.1">
    <property type="nucleotide sequence ID" value="NZ_QJSX01000001.1"/>
</dbReference>
<feature type="transmembrane region" description="Helical" evidence="11">
    <location>
        <begin position="219"/>
        <end position="244"/>
    </location>
</feature>
<reference evidence="13 14" key="1">
    <citation type="submission" date="2018-06" db="EMBL/GenBank/DDBJ databases">
        <title>Genomic Encyclopedia of Type Strains, Phase IV (KMG-IV): sequencing the most valuable type-strain genomes for metagenomic binning, comparative biology and taxonomic classification.</title>
        <authorList>
            <person name="Goeker M."/>
        </authorList>
    </citation>
    <scope>NUCLEOTIDE SEQUENCE [LARGE SCALE GENOMIC DNA]</scope>
    <source>
        <strain evidence="13 14">DSM 18048</strain>
    </source>
</reference>
<keyword evidence="3" id="KW-0633">Potassium transport</keyword>
<comment type="subcellular location">
    <subcellularLocation>
        <location evidence="1">Membrane</location>
        <topology evidence="1">Multi-pass membrane protein</topology>
    </subcellularLocation>
</comment>
<evidence type="ECO:0000313" key="14">
    <source>
        <dbReference type="Proteomes" id="UP000248326"/>
    </source>
</evidence>
<evidence type="ECO:0000256" key="4">
    <source>
        <dbReference type="ARBA" id="ARBA00022692"/>
    </source>
</evidence>
<evidence type="ECO:0000256" key="5">
    <source>
        <dbReference type="ARBA" id="ARBA00022826"/>
    </source>
</evidence>
<dbReference type="EMBL" id="QJSX01000001">
    <property type="protein sequence ID" value="PYE56663.1"/>
    <property type="molecule type" value="Genomic_DNA"/>
</dbReference>
<evidence type="ECO:0000256" key="6">
    <source>
        <dbReference type="ARBA" id="ARBA00022958"/>
    </source>
</evidence>
<dbReference type="AlphaFoldDB" id="A0A318SDE3"/>
<evidence type="ECO:0000256" key="8">
    <source>
        <dbReference type="ARBA" id="ARBA00023065"/>
    </source>
</evidence>
<feature type="transmembrane region" description="Helical" evidence="11">
    <location>
        <begin position="37"/>
        <end position="57"/>
    </location>
</feature>
<name>A0A318SDE3_9DEIO</name>
<feature type="transmembrane region" description="Helical" evidence="11">
    <location>
        <begin position="107"/>
        <end position="128"/>
    </location>
</feature>
<evidence type="ECO:0000256" key="9">
    <source>
        <dbReference type="ARBA" id="ARBA00023136"/>
    </source>
</evidence>
<dbReference type="PANTHER" id="PTHR11537:SF254">
    <property type="entry name" value="POTASSIUM VOLTAGE-GATED CHANNEL PROTEIN SHAB"/>
    <property type="match status" value="1"/>
</dbReference>
<evidence type="ECO:0000256" key="10">
    <source>
        <dbReference type="ARBA" id="ARBA00023303"/>
    </source>
</evidence>
<dbReference type="InterPro" id="IPR028325">
    <property type="entry name" value="VG_K_chnl"/>
</dbReference>
<keyword evidence="10 13" id="KW-0407">Ion channel</keyword>
<proteinExistence type="predicted"/>
<feature type="transmembrane region" description="Helical" evidence="11">
    <location>
        <begin position="160"/>
        <end position="181"/>
    </location>
</feature>
<evidence type="ECO:0000256" key="7">
    <source>
        <dbReference type="ARBA" id="ARBA00022989"/>
    </source>
</evidence>
<dbReference type="PRINTS" id="PR00169">
    <property type="entry name" value="KCHANNEL"/>
</dbReference>
<dbReference type="GO" id="GO:0001508">
    <property type="term" value="P:action potential"/>
    <property type="evidence" value="ECO:0007669"/>
    <property type="project" value="TreeGrafter"/>
</dbReference>
<evidence type="ECO:0000256" key="3">
    <source>
        <dbReference type="ARBA" id="ARBA00022538"/>
    </source>
</evidence>
<evidence type="ECO:0000256" key="1">
    <source>
        <dbReference type="ARBA" id="ARBA00004141"/>
    </source>
</evidence>
<feature type="domain" description="Ion transport" evidence="12">
    <location>
        <begin position="33"/>
        <end position="246"/>
    </location>
</feature>
<evidence type="ECO:0000256" key="11">
    <source>
        <dbReference type="SAM" id="Phobius"/>
    </source>
</evidence>
<dbReference type="Pfam" id="PF00520">
    <property type="entry name" value="Ion_trans"/>
    <property type="match status" value="1"/>
</dbReference>
<dbReference type="Proteomes" id="UP000248326">
    <property type="component" value="Unassembled WGS sequence"/>
</dbReference>
<keyword evidence="5" id="KW-0631">Potassium channel</keyword>